<reference evidence="2" key="1">
    <citation type="journal article" date="2020" name="Nat. Commun.">
        <title>Large-scale genome sequencing of mycorrhizal fungi provides insights into the early evolution of symbiotic traits.</title>
        <authorList>
            <person name="Miyauchi S."/>
            <person name="Kiss E."/>
            <person name="Kuo A."/>
            <person name="Drula E."/>
            <person name="Kohler A."/>
            <person name="Sanchez-Garcia M."/>
            <person name="Morin E."/>
            <person name="Andreopoulos B."/>
            <person name="Barry K.W."/>
            <person name="Bonito G."/>
            <person name="Buee M."/>
            <person name="Carver A."/>
            <person name="Chen C."/>
            <person name="Cichocki N."/>
            <person name="Clum A."/>
            <person name="Culley D."/>
            <person name="Crous P.W."/>
            <person name="Fauchery L."/>
            <person name="Girlanda M."/>
            <person name="Hayes R.D."/>
            <person name="Keri Z."/>
            <person name="LaButti K."/>
            <person name="Lipzen A."/>
            <person name="Lombard V."/>
            <person name="Magnuson J."/>
            <person name="Maillard F."/>
            <person name="Murat C."/>
            <person name="Nolan M."/>
            <person name="Ohm R.A."/>
            <person name="Pangilinan J."/>
            <person name="Pereira M.F."/>
            <person name="Perotto S."/>
            <person name="Peter M."/>
            <person name="Pfister S."/>
            <person name="Riley R."/>
            <person name="Sitrit Y."/>
            <person name="Stielow J.B."/>
            <person name="Szollosi G."/>
            <person name="Zifcakova L."/>
            <person name="Stursova M."/>
            <person name="Spatafora J.W."/>
            <person name="Tedersoo L."/>
            <person name="Vaario L.M."/>
            <person name="Yamada A."/>
            <person name="Yan M."/>
            <person name="Wang P."/>
            <person name="Xu J."/>
            <person name="Bruns T."/>
            <person name="Baldrian P."/>
            <person name="Vilgalys R."/>
            <person name="Dunand C."/>
            <person name="Henrissat B."/>
            <person name="Grigoriev I.V."/>
            <person name="Hibbett D."/>
            <person name="Nagy L.G."/>
            <person name="Martin F.M."/>
        </authorList>
    </citation>
    <scope>NUCLEOTIDE SEQUENCE</scope>
    <source>
        <strain evidence="2">UP504</strain>
    </source>
</reference>
<keyword evidence="3" id="KW-1185">Reference proteome</keyword>
<gene>
    <name evidence="2" type="ORF">BS47DRAFT_1190440</name>
</gene>
<name>A0A9P6ASQ5_9AGAM</name>
<evidence type="ECO:0000313" key="2">
    <source>
        <dbReference type="EMBL" id="KAF9511248.1"/>
    </source>
</evidence>
<feature type="compositionally biased region" description="Low complexity" evidence="1">
    <location>
        <begin position="225"/>
        <end position="241"/>
    </location>
</feature>
<comment type="caution">
    <text evidence="2">The sequence shown here is derived from an EMBL/GenBank/DDBJ whole genome shotgun (WGS) entry which is preliminary data.</text>
</comment>
<accession>A0A9P6ASQ5</accession>
<protein>
    <submittedName>
        <fullName evidence="2">Uncharacterized protein</fullName>
    </submittedName>
</protein>
<proteinExistence type="predicted"/>
<feature type="region of interest" description="Disordered" evidence="1">
    <location>
        <begin position="201"/>
        <end position="251"/>
    </location>
</feature>
<dbReference type="AlphaFoldDB" id="A0A9P6ASQ5"/>
<sequence>MPLTQAPQPHLPPVPVRAFSDPPNLGTFVYPNTPLPLPVTPTLPPYSSGLVTPPPTYSFTILVPSLHLLSSIPKLLPIWGSQGRPAADFSEGMAGYTDDSDVRLMVLHANYVTLDEMRRHKIERKDLSVHLLWRGVKTKFRGTLGSIEGGSIQSASWGTSHDGGALEIAKTEWLPKGYAHSRHIPNRKARMLQYTNERARLNLLPPSPNGVSSPETPLSALPSNRSDTASSTSRSSDVTAVELDMEEGEGEGGKLSVLLDFGVSSDEPTASFVYDPDLLRAAVFPPPSGSTTIARPKKRRRLDPSETLKSPSPEDSTERPRPRSIVLIGDVTYILQPNHATSDVSHSRPTCTLRRIEAAKSHTPVEETDGESILGTELDQEDLEFSPAGFRFRRRRSVAGDGAPGIMSPMCRVQRWRYVFDERTPPSKAT</sequence>
<dbReference type="Proteomes" id="UP000886523">
    <property type="component" value="Unassembled WGS sequence"/>
</dbReference>
<feature type="compositionally biased region" description="Polar residues" evidence="1">
    <location>
        <begin position="209"/>
        <end position="224"/>
    </location>
</feature>
<feature type="region of interest" description="Disordered" evidence="1">
    <location>
        <begin position="283"/>
        <end position="323"/>
    </location>
</feature>
<dbReference type="EMBL" id="MU129003">
    <property type="protein sequence ID" value="KAF9511248.1"/>
    <property type="molecule type" value="Genomic_DNA"/>
</dbReference>
<evidence type="ECO:0000313" key="3">
    <source>
        <dbReference type="Proteomes" id="UP000886523"/>
    </source>
</evidence>
<evidence type="ECO:0000256" key="1">
    <source>
        <dbReference type="SAM" id="MobiDB-lite"/>
    </source>
</evidence>
<dbReference type="OrthoDB" id="3596986at2759"/>
<organism evidence="2 3">
    <name type="scientific">Hydnum rufescens UP504</name>
    <dbReference type="NCBI Taxonomy" id="1448309"/>
    <lineage>
        <taxon>Eukaryota</taxon>
        <taxon>Fungi</taxon>
        <taxon>Dikarya</taxon>
        <taxon>Basidiomycota</taxon>
        <taxon>Agaricomycotina</taxon>
        <taxon>Agaricomycetes</taxon>
        <taxon>Cantharellales</taxon>
        <taxon>Hydnaceae</taxon>
        <taxon>Hydnum</taxon>
    </lineage>
</organism>